<dbReference type="InterPro" id="IPR045179">
    <property type="entry name" value="YgfZ/GcvT"/>
</dbReference>
<reference evidence="4" key="1">
    <citation type="submission" date="2018-05" db="EMBL/GenBank/DDBJ databases">
        <authorList>
            <person name="Lanie J.A."/>
            <person name="Ng W.-L."/>
            <person name="Kazmierczak K.M."/>
            <person name="Andrzejewski T.M."/>
            <person name="Davidsen T.M."/>
            <person name="Wayne K.J."/>
            <person name="Tettelin H."/>
            <person name="Glass J.I."/>
            <person name="Rusch D."/>
            <person name="Podicherti R."/>
            <person name="Tsui H.-C.T."/>
            <person name="Winkler M.E."/>
        </authorList>
    </citation>
    <scope>NUCLEOTIDE SEQUENCE</scope>
</reference>
<evidence type="ECO:0000313" key="4">
    <source>
        <dbReference type="EMBL" id="SVA94014.1"/>
    </source>
</evidence>
<dbReference type="InterPro" id="IPR027266">
    <property type="entry name" value="TrmE/GcvT-like"/>
</dbReference>
<accession>A0A381ZY39</accession>
<name>A0A381ZY39_9ZZZZ</name>
<evidence type="ECO:0000256" key="3">
    <source>
        <dbReference type="ARBA" id="ARBA00023128"/>
    </source>
</evidence>
<evidence type="ECO:0000256" key="2">
    <source>
        <dbReference type="ARBA" id="ARBA00022946"/>
    </source>
</evidence>
<dbReference type="Gene3D" id="3.30.1360.120">
    <property type="entry name" value="Probable tRNA modification gtpase trme, domain 1"/>
    <property type="match status" value="2"/>
</dbReference>
<dbReference type="EMBL" id="UINC01023076">
    <property type="protein sequence ID" value="SVA94014.1"/>
    <property type="molecule type" value="Genomic_DNA"/>
</dbReference>
<dbReference type="PANTHER" id="PTHR22602:SF0">
    <property type="entry name" value="TRANSFERASE CAF17, MITOCHONDRIAL-RELATED"/>
    <property type="match status" value="1"/>
</dbReference>
<proteinExistence type="predicted"/>
<evidence type="ECO:0000256" key="1">
    <source>
        <dbReference type="ARBA" id="ARBA00004173"/>
    </source>
</evidence>
<dbReference type="SUPFAM" id="SSF103025">
    <property type="entry name" value="Folate-binding domain"/>
    <property type="match status" value="1"/>
</dbReference>
<dbReference type="PANTHER" id="PTHR22602">
    <property type="entry name" value="TRANSFERASE CAF17, MITOCHONDRIAL-RELATED"/>
    <property type="match status" value="1"/>
</dbReference>
<dbReference type="GO" id="GO:0016226">
    <property type="term" value="P:iron-sulfur cluster assembly"/>
    <property type="evidence" value="ECO:0007669"/>
    <property type="project" value="TreeGrafter"/>
</dbReference>
<organism evidence="4">
    <name type="scientific">marine metagenome</name>
    <dbReference type="NCBI Taxonomy" id="408172"/>
    <lineage>
        <taxon>unclassified sequences</taxon>
        <taxon>metagenomes</taxon>
        <taxon>ecological metagenomes</taxon>
    </lineage>
</organism>
<dbReference type="AlphaFoldDB" id="A0A381ZY39"/>
<dbReference type="InterPro" id="IPR017703">
    <property type="entry name" value="YgfZ/GCV_T_CS"/>
</dbReference>
<dbReference type="GO" id="GO:0005739">
    <property type="term" value="C:mitochondrion"/>
    <property type="evidence" value="ECO:0007669"/>
    <property type="project" value="UniProtKB-SubCell"/>
</dbReference>
<sequence length="271" mass="30985">MKTEYYFINNDTRFINIAGDDRQEFLQGLITNDINACDRNNPIYSCILSPQGKFLADFFVIELDGSYLIEIHNQFFDNILQKLQLYKLKSKVIISENNSYLSCVLFINKKIAVPNHLISFQDPRNNNIGIRYILNTDNSSSLKKLGFTPVDINYYKEILMKNLIPYSPDDLIVNKSLLLENNFQNINAISWDKGCYVGQEITARMKYRALLKKKIYTLEIISGSIQVGEKITINDISIGEIISITNKFAIAMLKIDAANAVIKKDNVIDLS</sequence>
<comment type="subcellular location">
    <subcellularLocation>
        <location evidence="1">Mitochondrion</location>
    </subcellularLocation>
</comment>
<feature type="non-terminal residue" evidence="4">
    <location>
        <position position="1"/>
    </location>
</feature>
<protein>
    <submittedName>
        <fullName evidence="4">Uncharacterized protein</fullName>
    </submittedName>
</protein>
<gene>
    <name evidence="4" type="ORF">METZ01_LOCUS146868</name>
</gene>
<keyword evidence="2" id="KW-0809">Transit peptide</keyword>
<feature type="non-terminal residue" evidence="4">
    <location>
        <position position="271"/>
    </location>
</feature>
<dbReference type="NCBIfam" id="TIGR03317">
    <property type="entry name" value="ygfZ_signature"/>
    <property type="match status" value="1"/>
</dbReference>
<keyword evidence="3" id="KW-0496">Mitochondrion</keyword>